<dbReference type="RefSeq" id="WP_102991186.1">
    <property type="nucleotide sequence ID" value="NZ_FXTU01000009.1"/>
</dbReference>
<protein>
    <submittedName>
        <fullName evidence="2">Phage portal protein, SPP1 Gp6-like</fullName>
    </submittedName>
</protein>
<reference evidence="2" key="1">
    <citation type="submission" date="2017-05" db="EMBL/GenBank/DDBJ databases">
        <authorList>
            <person name="Varghese N."/>
            <person name="Submissions S."/>
        </authorList>
    </citation>
    <scope>NUCLEOTIDE SEQUENCE</scope>
    <source>
        <strain evidence="2">DSM 45262</strain>
    </source>
</reference>
<dbReference type="EMBL" id="FXTU01000009">
    <property type="protein sequence ID" value="SMP32852.1"/>
    <property type="molecule type" value="Genomic_DNA"/>
</dbReference>
<accession>A0AA45WRZ0</accession>
<evidence type="ECO:0000313" key="3">
    <source>
        <dbReference type="Proteomes" id="UP001157946"/>
    </source>
</evidence>
<dbReference type="Proteomes" id="UP001157946">
    <property type="component" value="Unassembled WGS sequence"/>
</dbReference>
<name>A0AA45WRZ0_9BACL</name>
<dbReference type="AlphaFoldDB" id="A0AA45WRZ0"/>
<gene>
    <name evidence="2" type="ORF">SAMN06265361_10959</name>
</gene>
<feature type="compositionally biased region" description="Acidic residues" evidence="1">
    <location>
        <begin position="516"/>
        <end position="526"/>
    </location>
</feature>
<feature type="region of interest" description="Disordered" evidence="1">
    <location>
        <begin position="487"/>
        <end position="532"/>
    </location>
</feature>
<evidence type="ECO:0000313" key="2">
    <source>
        <dbReference type="EMBL" id="SMP32852.1"/>
    </source>
</evidence>
<feature type="compositionally biased region" description="Basic and acidic residues" evidence="1">
    <location>
        <begin position="487"/>
        <end position="499"/>
    </location>
</feature>
<organism evidence="2 3">
    <name type="scientific">Laceyella tengchongensis</name>
    <dbReference type="NCBI Taxonomy" id="574699"/>
    <lineage>
        <taxon>Bacteria</taxon>
        <taxon>Bacillati</taxon>
        <taxon>Bacillota</taxon>
        <taxon>Bacilli</taxon>
        <taxon>Bacillales</taxon>
        <taxon>Thermoactinomycetaceae</taxon>
        <taxon>Laceyella</taxon>
    </lineage>
</organism>
<proteinExistence type="predicted"/>
<sequence length="532" mass="61267">MGAWNYLTLGAQELDEFLFSPFQQAIGKAEWERIQQQIRYYEYYNGKQHVHPHTGQLVKAEDLPRPTGLDYDPTRYTTNYFKTFIQRKSRWQMGGKHTVNVTAKMIDPPEEQAAPDYTPLPEQEKENKRAEGYEQLLRQLWKENKMREKLLQAARDRLIAGRVGCKIVFNPRTGKIHWVFRPDYEIFPVYSDDDFEELIAVHFVHAFERANKVFYRKQTFSLENGECFIEEADYTEDLKLEQVITSKSPLGTDFIPVVLFPMSDLSGSEGLSTEAEDIKQQTDVLNQLNEDAIDSLKFEMFSMTALINVPEGTSNKLQIAPGSVLELAGGLTDGQTPEIKKVEGGFRWKDAYKDTYNRIKGALHEITGIPNIVPDELNFGGLNGEALHLLFHSIISETEEHWLIWQERLQELHEKTVKYLQARLNEPNFAYNKEVVRLIGNDYDNEIKFALPLPDNRKELVDLLTVETASGFESIAGAMRRLGVENVKSKQQEIDNEKKSRMKMFDPYNEGNGEPETPEDEESTEDNEPHAL</sequence>
<dbReference type="Pfam" id="PF05133">
    <property type="entry name" value="SPP1_portal"/>
    <property type="match status" value="1"/>
</dbReference>
<keyword evidence="3" id="KW-1185">Reference proteome</keyword>
<comment type="caution">
    <text evidence="2">The sequence shown here is derived from an EMBL/GenBank/DDBJ whole genome shotgun (WGS) entry which is preliminary data.</text>
</comment>
<evidence type="ECO:0000256" key="1">
    <source>
        <dbReference type="SAM" id="MobiDB-lite"/>
    </source>
</evidence>
<dbReference type="InterPro" id="IPR021145">
    <property type="entry name" value="Portal_protein_SPP1_Gp6-like"/>
</dbReference>